<dbReference type="FunFam" id="3.40.50.10490:FF:000011">
    <property type="entry name" value="Arabinose 5-phosphate isomerase"/>
    <property type="match status" value="1"/>
</dbReference>
<feature type="domain" description="SIS" evidence="6">
    <location>
        <begin position="97"/>
        <end position="240"/>
    </location>
</feature>
<dbReference type="Gene3D" id="3.40.50.10490">
    <property type="entry name" value="Glucose-6-phosphate isomerase like protein, domain 1"/>
    <property type="match status" value="1"/>
</dbReference>
<evidence type="ECO:0000313" key="8">
    <source>
        <dbReference type="Proteomes" id="UP000244677"/>
    </source>
</evidence>
<evidence type="ECO:0000313" key="7">
    <source>
        <dbReference type="EMBL" id="AWG25407.1"/>
    </source>
</evidence>
<dbReference type="InterPro" id="IPR046342">
    <property type="entry name" value="CBS_dom_sf"/>
</dbReference>
<dbReference type="Pfam" id="PF00571">
    <property type="entry name" value="CBS"/>
    <property type="match status" value="2"/>
</dbReference>
<protein>
    <submittedName>
        <fullName evidence="7">D-arabinose 5-phosphate isomerase</fullName>
    </submittedName>
</protein>
<dbReference type="PANTHER" id="PTHR42745:SF1">
    <property type="entry name" value="ARABINOSE 5-PHOSPHATE ISOMERASE KDSD"/>
    <property type="match status" value="1"/>
</dbReference>
<dbReference type="PANTHER" id="PTHR42745">
    <property type="match status" value="1"/>
</dbReference>
<dbReference type="Pfam" id="PF01380">
    <property type="entry name" value="SIS"/>
    <property type="match status" value="1"/>
</dbReference>
<evidence type="ECO:0000259" key="6">
    <source>
        <dbReference type="PROSITE" id="PS51464"/>
    </source>
</evidence>
<dbReference type="GO" id="GO:0097367">
    <property type="term" value="F:carbohydrate derivative binding"/>
    <property type="evidence" value="ECO:0007669"/>
    <property type="project" value="InterPro"/>
</dbReference>
<dbReference type="GO" id="GO:0005975">
    <property type="term" value="P:carbohydrate metabolic process"/>
    <property type="evidence" value="ECO:0007669"/>
    <property type="project" value="InterPro"/>
</dbReference>
<dbReference type="InterPro" id="IPR050986">
    <property type="entry name" value="GutQ/KpsF_isomerases"/>
</dbReference>
<gene>
    <name evidence="7" type="ORF">FK004_09230</name>
</gene>
<reference evidence="7 8" key="1">
    <citation type="submission" date="2017-04" db="EMBL/GenBank/DDBJ databases">
        <title>Complete genome sequence of Flavobacterium kingsejong AJ004.</title>
        <authorList>
            <person name="Lee P.C."/>
        </authorList>
    </citation>
    <scope>NUCLEOTIDE SEQUENCE [LARGE SCALE GENOMIC DNA]</scope>
    <source>
        <strain evidence="7 8">AJ004</strain>
    </source>
</reference>
<dbReference type="PROSITE" id="PS51371">
    <property type="entry name" value="CBS"/>
    <property type="match status" value="2"/>
</dbReference>
<evidence type="ECO:0000259" key="5">
    <source>
        <dbReference type="PROSITE" id="PS51371"/>
    </source>
</evidence>
<proteinExistence type="inferred from homology"/>
<dbReference type="PROSITE" id="PS51464">
    <property type="entry name" value="SIS"/>
    <property type="match status" value="1"/>
</dbReference>
<dbReference type="SMART" id="SM00116">
    <property type="entry name" value="CBS"/>
    <property type="match status" value="2"/>
</dbReference>
<dbReference type="GO" id="GO:1901135">
    <property type="term" value="P:carbohydrate derivative metabolic process"/>
    <property type="evidence" value="ECO:0007669"/>
    <property type="project" value="InterPro"/>
</dbReference>
<name>A0A2S1LNR7_9FLAO</name>
<keyword evidence="3 4" id="KW-0129">CBS domain</keyword>
<dbReference type="CDD" id="cd05014">
    <property type="entry name" value="SIS_Kpsf"/>
    <property type="match status" value="1"/>
</dbReference>
<dbReference type="CDD" id="cd04604">
    <property type="entry name" value="CBS_pair_SIS_assoc"/>
    <property type="match status" value="1"/>
</dbReference>
<keyword evidence="7" id="KW-0413">Isomerase</keyword>
<dbReference type="InterPro" id="IPR001347">
    <property type="entry name" value="SIS_dom"/>
</dbReference>
<dbReference type="InterPro" id="IPR000644">
    <property type="entry name" value="CBS_dom"/>
</dbReference>
<organism evidence="7 8">
    <name type="scientific">Flavobacterium kingsejongi</name>
    <dbReference type="NCBI Taxonomy" id="1678728"/>
    <lineage>
        <taxon>Bacteria</taxon>
        <taxon>Pseudomonadati</taxon>
        <taxon>Bacteroidota</taxon>
        <taxon>Flavobacteriia</taxon>
        <taxon>Flavobacteriales</taxon>
        <taxon>Flavobacteriaceae</taxon>
        <taxon>Flavobacterium</taxon>
    </lineage>
</organism>
<dbReference type="SUPFAM" id="SSF53697">
    <property type="entry name" value="SIS domain"/>
    <property type="match status" value="1"/>
</dbReference>
<dbReference type="EMBL" id="CP020919">
    <property type="protein sequence ID" value="AWG25407.1"/>
    <property type="molecule type" value="Genomic_DNA"/>
</dbReference>
<dbReference type="NCBIfam" id="TIGR00393">
    <property type="entry name" value="kpsF"/>
    <property type="match status" value="1"/>
</dbReference>
<dbReference type="InterPro" id="IPR046348">
    <property type="entry name" value="SIS_dom_sf"/>
</dbReference>
<evidence type="ECO:0000256" key="4">
    <source>
        <dbReference type="PROSITE-ProRule" id="PRU00703"/>
    </source>
</evidence>
<sequence length="382" mass="41931">MLFITSSCSPLNWLKPKYFFNSLCKSISTDFILYIKGILHKFALYKDTKFFNIHNYNKKSVLTNYENLIATAKKTILEESHAIAKLADLVTDDFAKAVTIIFESKGRLVVTGIGKSAIIAQKIVATLNSTGTPSLFLHASEAIHGDLGMVQPGDTVICISKSGNSPEIKVLVPLLKRFGNPLIAITGNTASFLGKESDYVLNAYVEKEACPLNLAPTNSTTAQLVIGDAIAVCLMELRDFKSEDFAKYHPGGALGKKLLLRVKDMLDLSHKPEVLPSSSIKSAIFEISEKRLGVTAVVDNNEVVGIITDGDIRRMLNERDSFSDLTARDIMTKNPKTIQSDAMVVDALNILENFAITQLVVLENNQYIGVLHLHDILKEGIV</sequence>
<dbReference type="InterPro" id="IPR035474">
    <property type="entry name" value="SIS_Kpsf"/>
</dbReference>
<evidence type="ECO:0000256" key="2">
    <source>
        <dbReference type="ARBA" id="ARBA00022737"/>
    </source>
</evidence>
<keyword evidence="8" id="KW-1185">Reference proteome</keyword>
<feature type="domain" description="CBS" evidence="5">
    <location>
        <begin position="331"/>
        <end position="382"/>
    </location>
</feature>
<dbReference type="KEGG" id="fki:FK004_09230"/>
<evidence type="ECO:0000256" key="1">
    <source>
        <dbReference type="ARBA" id="ARBA00008165"/>
    </source>
</evidence>
<dbReference type="AlphaFoldDB" id="A0A2S1LNR7"/>
<accession>A0A2S1LNR7</accession>
<feature type="domain" description="CBS" evidence="5">
    <location>
        <begin position="265"/>
        <end position="325"/>
    </location>
</feature>
<dbReference type="GO" id="GO:0019146">
    <property type="term" value="F:arabinose-5-phosphate isomerase activity"/>
    <property type="evidence" value="ECO:0007669"/>
    <property type="project" value="UniProtKB-ARBA"/>
</dbReference>
<dbReference type="Gene3D" id="3.10.580.10">
    <property type="entry name" value="CBS-domain"/>
    <property type="match status" value="1"/>
</dbReference>
<dbReference type="Proteomes" id="UP000244677">
    <property type="component" value="Chromosome"/>
</dbReference>
<comment type="similarity">
    <text evidence="1">Belongs to the SIS family. GutQ/KpsF subfamily.</text>
</comment>
<evidence type="ECO:0000256" key="3">
    <source>
        <dbReference type="ARBA" id="ARBA00023122"/>
    </source>
</evidence>
<keyword evidence="2" id="KW-0677">Repeat</keyword>
<dbReference type="InterPro" id="IPR004800">
    <property type="entry name" value="KdsD/KpsF-type"/>
</dbReference>